<accession>L0AWE8</accession>
<dbReference type="RefSeq" id="XP_004829563.1">
    <property type="nucleotide sequence ID" value="XM_004829506.1"/>
</dbReference>
<protein>
    <submittedName>
        <fullName evidence="1">Uncharacterized protein</fullName>
    </submittedName>
</protein>
<evidence type="ECO:0000313" key="2">
    <source>
        <dbReference type="Proteomes" id="UP000031512"/>
    </source>
</evidence>
<name>L0AWE8_THEEQ</name>
<dbReference type="EMBL" id="CP001669">
    <property type="protein sequence ID" value="AFZ79897.1"/>
    <property type="molecule type" value="Genomic_DNA"/>
</dbReference>
<reference evidence="1 2" key="1">
    <citation type="journal article" date="2012" name="BMC Genomics">
        <title>Comparative genomic analysis and phylogenetic position of Theileria equi.</title>
        <authorList>
            <person name="Kappmeyer L.S."/>
            <person name="Thiagarajan M."/>
            <person name="Herndon D.R."/>
            <person name="Ramsay J.D."/>
            <person name="Caler E."/>
            <person name="Djikeng A."/>
            <person name="Gillespie J.J."/>
            <person name="Lau A.O."/>
            <person name="Roalson E.H."/>
            <person name="Silva J.C."/>
            <person name="Silva M.G."/>
            <person name="Suarez C.E."/>
            <person name="Ueti M.W."/>
            <person name="Nene V.M."/>
            <person name="Mealey R.H."/>
            <person name="Knowles D.P."/>
            <person name="Brayton K.A."/>
        </authorList>
    </citation>
    <scope>NUCLEOTIDE SEQUENCE [LARGE SCALE GENOMIC DNA]</scope>
    <source>
        <strain evidence="1 2">WA</strain>
    </source>
</reference>
<dbReference type="KEGG" id="beq:BEWA_027460"/>
<dbReference type="Proteomes" id="UP000031512">
    <property type="component" value="Chromosome 1"/>
</dbReference>
<dbReference type="VEuPathDB" id="PiroplasmaDB:BEWA_027460"/>
<gene>
    <name evidence="1" type="ORF">BEWA_027460</name>
</gene>
<dbReference type="GeneID" id="15807230"/>
<evidence type="ECO:0000313" key="1">
    <source>
        <dbReference type="EMBL" id="AFZ79897.1"/>
    </source>
</evidence>
<keyword evidence="2" id="KW-1185">Reference proteome</keyword>
<proteinExistence type="predicted"/>
<dbReference type="AlphaFoldDB" id="L0AWE8"/>
<sequence length="91" mass="10339">MGQIILKGLDGADKRDVIRAILPDGSIYTRIFTTWRDDDIVDEYPRLEESNDSMGTIDEFMKKTTDLVHLKLSRATFDIELCISAPIISCM</sequence>
<organism evidence="1 2">
    <name type="scientific">Theileria equi strain WA</name>
    <dbReference type="NCBI Taxonomy" id="1537102"/>
    <lineage>
        <taxon>Eukaryota</taxon>
        <taxon>Sar</taxon>
        <taxon>Alveolata</taxon>
        <taxon>Apicomplexa</taxon>
        <taxon>Aconoidasida</taxon>
        <taxon>Piroplasmida</taxon>
        <taxon>Theileriidae</taxon>
        <taxon>Theileria</taxon>
    </lineage>
</organism>